<gene>
    <name evidence="3" type="ORF">GCM10023176_29310</name>
</gene>
<dbReference type="Proteomes" id="UP001500307">
    <property type="component" value="Unassembled WGS sequence"/>
</dbReference>
<accession>A0ABP8SJK3</accession>
<evidence type="ECO:0000256" key="1">
    <source>
        <dbReference type="SAM" id="MobiDB-lite"/>
    </source>
</evidence>
<protein>
    <recommendedName>
        <fullName evidence="2">DUF402 domain-containing protein</fullName>
    </recommendedName>
</protein>
<sequence length="273" mass="29624">MLAGGDAPLDRLGHLLLAWPGGPAGHGADRRGEQIGPARPGTPTFPGRGGAGGGAGRSHRATVPAAADTGVADPPRGVVTVRFPVGRVRLPADRVAWLESVRVPVMPSDVVRVIYRKYDGSAHRDYPARRLAEDDLGVWLGVPAGTESVYHGRPSVEQIPFVLLVPHHGWWTGMFNPPPRTSEVYCDIATPARWEGDDTVHLIDLDLDVVRRRATGLVELRDEDEFAEHRARFGYPEDVVAEAEAAARWLFGALGDGTEPFATSYRKWLTLVV</sequence>
<comment type="caution">
    <text evidence="3">The sequence shown here is derived from an EMBL/GenBank/DDBJ whole genome shotgun (WGS) entry which is preliminary data.</text>
</comment>
<evidence type="ECO:0000259" key="2">
    <source>
        <dbReference type="Pfam" id="PF04167"/>
    </source>
</evidence>
<evidence type="ECO:0000313" key="3">
    <source>
        <dbReference type="EMBL" id="GAA4570528.1"/>
    </source>
</evidence>
<feature type="compositionally biased region" description="Gly residues" evidence="1">
    <location>
        <begin position="47"/>
        <end position="56"/>
    </location>
</feature>
<dbReference type="EMBL" id="BAABGU010000014">
    <property type="protein sequence ID" value="GAA4570528.1"/>
    <property type="molecule type" value="Genomic_DNA"/>
</dbReference>
<feature type="region of interest" description="Disordered" evidence="1">
    <location>
        <begin position="23"/>
        <end position="73"/>
    </location>
</feature>
<reference evidence="4" key="1">
    <citation type="journal article" date="2019" name="Int. J. Syst. Evol. Microbiol.">
        <title>The Global Catalogue of Microorganisms (GCM) 10K type strain sequencing project: providing services to taxonomists for standard genome sequencing and annotation.</title>
        <authorList>
            <consortium name="The Broad Institute Genomics Platform"/>
            <consortium name="The Broad Institute Genome Sequencing Center for Infectious Disease"/>
            <person name="Wu L."/>
            <person name="Ma J."/>
        </authorList>
    </citation>
    <scope>NUCLEOTIDE SEQUENCE [LARGE SCALE GENOMIC DNA]</scope>
    <source>
        <strain evidence="4">JCM 3175</strain>
    </source>
</reference>
<dbReference type="InterPro" id="IPR035930">
    <property type="entry name" value="FomD-like_sf"/>
</dbReference>
<keyword evidence="4" id="KW-1185">Reference proteome</keyword>
<dbReference type="Gene3D" id="2.40.380.10">
    <property type="entry name" value="FomD-like"/>
    <property type="match status" value="1"/>
</dbReference>
<dbReference type="SUPFAM" id="SSF159234">
    <property type="entry name" value="FomD-like"/>
    <property type="match status" value="1"/>
</dbReference>
<feature type="domain" description="DUF402" evidence="2">
    <location>
        <begin position="120"/>
        <end position="253"/>
    </location>
</feature>
<evidence type="ECO:0000313" key="4">
    <source>
        <dbReference type="Proteomes" id="UP001500307"/>
    </source>
</evidence>
<name>A0ABP8SJK3_9ACTN</name>
<feature type="compositionally biased region" description="Low complexity" evidence="1">
    <location>
        <begin position="36"/>
        <end position="46"/>
    </location>
</feature>
<dbReference type="InterPro" id="IPR007295">
    <property type="entry name" value="DUF402"/>
</dbReference>
<proteinExistence type="predicted"/>
<dbReference type="Pfam" id="PF04167">
    <property type="entry name" value="DUF402"/>
    <property type="match status" value="1"/>
</dbReference>
<organism evidence="3 4">
    <name type="scientific">Micromonospora coerulea</name>
    <dbReference type="NCBI Taxonomy" id="47856"/>
    <lineage>
        <taxon>Bacteria</taxon>
        <taxon>Bacillati</taxon>
        <taxon>Actinomycetota</taxon>
        <taxon>Actinomycetes</taxon>
        <taxon>Micromonosporales</taxon>
        <taxon>Micromonosporaceae</taxon>
        <taxon>Micromonospora</taxon>
    </lineage>
</organism>